<comment type="cofactor">
    <cofactor evidence="1">
        <name>Mg(2+)</name>
        <dbReference type="ChEBI" id="CHEBI:18420"/>
    </cofactor>
</comment>
<organism evidence="6 7">
    <name type="scientific">Massilimicrobiota timonensis</name>
    <dbReference type="NCBI Taxonomy" id="1776392"/>
    <lineage>
        <taxon>Bacteria</taxon>
        <taxon>Bacillati</taxon>
        <taxon>Bacillota</taxon>
        <taxon>Erysipelotrichia</taxon>
        <taxon>Erysipelotrichales</taxon>
        <taxon>Erysipelotrichaceae</taxon>
        <taxon>Massilimicrobiota</taxon>
    </lineage>
</organism>
<dbReference type="GO" id="GO:0019213">
    <property type="term" value="F:deacetylase activity"/>
    <property type="evidence" value="ECO:0007669"/>
    <property type="project" value="TreeGrafter"/>
</dbReference>
<reference evidence="6 7" key="1">
    <citation type="journal article" date="2018" name="BMC Genomics">
        <title>Whole genome sequencing and function prediction of 133 gut anaerobes isolated from chicken caecum in pure cultures.</title>
        <authorList>
            <person name="Medvecky M."/>
            <person name="Cejkova D."/>
            <person name="Polansky O."/>
            <person name="Karasova D."/>
            <person name="Kubasova T."/>
            <person name="Cizek A."/>
            <person name="Rychlik I."/>
        </authorList>
    </citation>
    <scope>NUCLEOTIDE SEQUENCE [LARGE SCALE GENOMIC DNA]</scope>
    <source>
        <strain evidence="6 7">An13</strain>
    </source>
</reference>
<dbReference type="PANTHER" id="PTHR31609">
    <property type="entry name" value="YDJC DEACETYLASE FAMILY MEMBER"/>
    <property type="match status" value="1"/>
</dbReference>
<dbReference type="GO" id="GO:0016787">
    <property type="term" value="F:hydrolase activity"/>
    <property type="evidence" value="ECO:0007669"/>
    <property type="project" value="UniProtKB-KW"/>
</dbReference>
<dbReference type="AlphaFoldDB" id="A0A1Y4SWF6"/>
<evidence type="ECO:0000313" key="7">
    <source>
        <dbReference type="Proteomes" id="UP000195305"/>
    </source>
</evidence>
<evidence type="ECO:0000313" key="6">
    <source>
        <dbReference type="EMBL" id="OUQ34246.1"/>
    </source>
</evidence>
<dbReference type="InterPro" id="IPR011330">
    <property type="entry name" value="Glyco_hydro/deAcase_b/a-brl"/>
</dbReference>
<keyword evidence="4" id="KW-0460">Magnesium</keyword>
<keyword evidence="5" id="KW-0119">Carbohydrate metabolism</keyword>
<protein>
    <recommendedName>
        <fullName evidence="8">Carbohydrate deacetylase</fullName>
    </recommendedName>
</protein>
<evidence type="ECO:0000256" key="3">
    <source>
        <dbReference type="ARBA" id="ARBA00022801"/>
    </source>
</evidence>
<sequence>MIKEESEEYLMKVIMNADDFGFSRGVNLAILEGFQHGILTSTSLMVNMPGFEHAVSLMKQYPDLLHVGIHLVTTVQYSVVKGLKTLTDENDHFYRDPEIIEKSDQSELDKEYQAQMDKFLATGLKPDHIDFHVCTTPKQLKAAMKLAQKYHLPMRAQDQQIEGILKEHGIVYAPCHIPDFYDHGTVNTLLKLFEKALDEKREMIELALHPAYVDQTLLDLSSYHVQRAREFASLMNPEVATFIQQHDIELISFEDL</sequence>
<name>A0A1Y4SWF6_9FIRM</name>
<keyword evidence="2" id="KW-0479">Metal-binding</keyword>
<dbReference type="EMBL" id="NFLJ01000018">
    <property type="protein sequence ID" value="OUQ34246.1"/>
    <property type="molecule type" value="Genomic_DNA"/>
</dbReference>
<keyword evidence="3" id="KW-0378">Hydrolase</keyword>
<comment type="caution">
    <text evidence="6">The sequence shown here is derived from an EMBL/GenBank/DDBJ whole genome shotgun (WGS) entry which is preliminary data.</text>
</comment>
<proteinExistence type="predicted"/>
<keyword evidence="7" id="KW-1185">Reference proteome</keyword>
<gene>
    <name evidence="6" type="ORF">B5E75_07140</name>
</gene>
<evidence type="ECO:0000256" key="1">
    <source>
        <dbReference type="ARBA" id="ARBA00001946"/>
    </source>
</evidence>
<evidence type="ECO:0000256" key="4">
    <source>
        <dbReference type="ARBA" id="ARBA00022842"/>
    </source>
</evidence>
<evidence type="ECO:0000256" key="5">
    <source>
        <dbReference type="ARBA" id="ARBA00023277"/>
    </source>
</evidence>
<dbReference type="Pfam" id="PF04794">
    <property type="entry name" value="YdjC"/>
    <property type="match status" value="1"/>
</dbReference>
<dbReference type="SUPFAM" id="SSF88713">
    <property type="entry name" value="Glycoside hydrolase/deacetylase"/>
    <property type="match status" value="1"/>
</dbReference>
<dbReference type="GO" id="GO:0046872">
    <property type="term" value="F:metal ion binding"/>
    <property type="evidence" value="ECO:0007669"/>
    <property type="project" value="UniProtKB-KW"/>
</dbReference>
<evidence type="ECO:0008006" key="8">
    <source>
        <dbReference type="Google" id="ProtNLM"/>
    </source>
</evidence>
<dbReference type="PANTHER" id="PTHR31609:SF1">
    <property type="entry name" value="CARBOHYDRATE DEACETYLASE"/>
    <property type="match status" value="1"/>
</dbReference>
<dbReference type="OrthoDB" id="9774177at2"/>
<dbReference type="RefSeq" id="WP_087358067.1">
    <property type="nucleotide sequence ID" value="NZ_NFLJ01000018.1"/>
</dbReference>
<dbReference type="Gene3D" id="3.20.20.370">
    <property type="entry name" value="Glycoside hydrolase/deacetylase"/>
    <property type="match status" value="1"/>
</dbReference>
<evidence type="ECO:0000256" key="2">
    <source>
        <dbReference type="ARBA" id="ARBA00022723"/>
    </source>
</evidence>
<dbReference type="Proteomes" id="UP000195305">
    <property type="component" value="Unassembled WGS sequence"/>
</dbReference>
<accession>A0A1Y4SWF6</accession>
<dbReference type="InterPro" id="IPR006879">
    <property type="entry name" value="YdjC-like"/>
</dbReference>
<dbReference type="GO" id="GO:0005975">
    <property type="term" value="P:carbohydrate metabolic process"/>
    <property type="evidence" value="ECO:0007669"/>
    <property type="project" value="InterPro"/>
</dbReference>